<reference evidence="19" key="1">
    <citation type="submission" date="2025-08" db="UniProtKB">
        <authorList>
            <consortium name="Ensembl"/>
        </authorList>
    </citation>
    <scope>IDENTIFICATION</scope>
</reference>
<dbReference type="Proteomes" id="UP000472262">
    <property type="component" value="Unassembled WGS sequence"/>
</dbReference>
<keyword evidence="5 14" id="KW-0812">Transmembrane</keyword>
<dbReference type="FunFam" id="2.10.25.10:FF:000015">
    <property type="entry name" value="neurexin-1 isoform X1"/>
    <property type="match status" value="1"/>
</dbReference>
<evidence type="ECO:0000256" key="10">
    <source>
        <dbReference type="ARBA" id="ARBA00023157"/>
    </source>
</evidence>
<feature type="disulfide bond" evidence="12">
    <location>
        <begin position="731"/>
        <end position="758"/>
    </location>
</feature>
<keyword evidence="7" id="KW-0677">Repeat</keyword>
<dbReference type="CDD" id="cd00054">
    <property type="entry name" value="EGF_CA"/>
    <property type="match status" value="2"/>
</dbReference>
<dbReference type="InterPro" id="IPR001791">
    <property type="entry name" value="Laminin_G"/>
</dbReference>
<dbReference type="SMART" id="SM00231">
    <property type="entry name" value="FA58C"/>
    <property type="match status" value="1"/>
</dbReference>
<dbReference type="SMART" id="SM00181">
    <property type="entry name" value="EGF"/>
    <property type="match status" value="2"/>
</dbReference>
<evidence type="ECO:0000259" key="17">
    <source>
        <dbReference type="PROSITE" id="PS50026"/>
    </source>
</evidence>
<dbReference type="SUPFAM" id="SSF49785">
    <property type="entry name" value="Galactose-binding domain-like"/>
    <property type="match status" value="1"/>
</dbReference>
<dbReference type="InterPro" id="IPR013320">
    <property type="entry name" value="ConA-like_dom_sf"/>
</dbReference>
<dbReference type="Gene3D" id="2.60.120.1000">
    <property type="match status" value="1"/>
</dbReference>
<dbReference type="Gene3D" id="2.60.120.200">
    <property type="match status" value="3"/>
</dbReference>
<evidence type="ECO:0000259" key="16">
    <source>
        <dbReference type="PROSITE" id="PS50025"/>
    </source>
</evidence>
<dbReference type="InterPro" id="IPR000421">
    <property type="entry name" value="FA58C"/>
</dbReference>
<dbReference type="PANTHER" id="PTHR15036">
    <property type="entry name" value="PIKACHURIN-LIKE PROTEIN"/>
    <property type="match status" value="1"/>
</dbReference>
<dbReference type="SUPFAM" id="SSF57196">
    <property type="entry name" value="EGF/Laminin"/>
    <property type="match status" value="1"/>
</dbReference>
<feature type="region of interest" description="Disordered" evidence="13">
    <location>
        <begin position="1"/>
        <end position="33"/>
    </location>
</feature>
<reference evidence="19" key="2">
    <citation type="submission" date="2025-09" db="UniProtKB">
        <authorList>
            <consortium name="Ensembl"/>
        </authorList>
    </citation>
    <scope>IDENTIFICATION</scope>
</reference>
<dbReference type="Gene3D" id="2.10.25.10">
    <property type="entry name" value="Laminin"/>
    <property type="match status" value="1"/>
</dbReference>
<evidence type="ECO:0000256" key="13">
    <source>
        <dbReference type="SAM" id="MobiDB-lite"/>
    </source>
</evidence>
<comment type="similarity">
    <text evidence="3">Belongs to the neurexin family.</text>
</comment>
<dbReference type="GO" id="GO:0016020">
    <property type="term" value="C:membrane"/>
    <property type="evidence" value="ECO:0007669"/>
    <property type="project" value="UniProtKB-SubCell"/>
</dbReference>
<dbReference type="Pfam" id="PF02210">
    <property type="entry name" value="Laminin_G_2"/>
    <property type="match status" value="3"/>
</dbReference>
<evidence type="ECO:0000313" key="19">
    <source>
        <dbReference type="Ensembl" id="ENSSGRP00000042464.1"/>
    </source>
</evidence>
<evidence type="ECO:0000256" key="14">
    <source>
        <dbReference type="SAM" id="Phobius"/>
    </source>
</evidence>
<dbReference type="PROSITE" id="PS01286">
    <property type="entry name" value="FA58C_2"/>
    <property type="match status" value="1"/>
</dbReference>
<evidence type="ECO:0000256" key="2">
    <source>
        <dbReference type="ARBA" id="ARBA00004479"/>
    </source>
</evidence>
<comment type="subcellular location">
    <subcellularLocation>
        <location evidence="2">Membrane</location>
        <topology evidence="2">Single-pass type I membrane protein</topology>
    </subcellularLocation>
</comment>
<dbReference type="PROSITE" id="PS50025">
    <property type="entry name" value="LAM_G_DOMAIN"/>
    <property type="match status" value="3"/>
</dbReference>
<dbReference type="InterPro" id="IPR050372">
    <property type="entry name" value="Neurexin-related_CASP"/>
</dbReference>
<dbReference type="Pfam" id="PF00008">
    <property type="entry name" value="EGF"/>
    <property type="match status" value="2"/>
</dbReference>
<gene>
    <name evidence="19" type="primary">cntnap5b</name>
</gene>
<evidence type="ECO:0000256" key="7">
    <source>
        <dbReference type="ARBA" id="ARBA00022737"/>
    </source>
</evidence>
<evidence type="ECO:0000256" key="12">
    <source>
        <dbReference type="PROSITE-ProRule" id="PRU00122"/>
    </source>
</evidence>
<keyword evidence="10 12" id="KW-1015">Disulfide bond</keyword>
<organism evidence="19 20">
    <name type="scientific">Sinocyclocheilus grahami</name>
    <name type="common">Dianchi golden-line fish</name>
    <name type="synonym">Barbus grahami</name>
    <dbReference type="NCBI Taxonomy" id="75366"/>
    <lineage>
        <taxon>Eukaryota</taxon>
        <taxon>Metazoa</taxon>
        <taxon>Chordata</taxon>
        <taxon>Craniata</taxon>
        <taxon>Vertebrata</taxon>
        <taxon>Euteleostomi</taxon>
        <taxon>Actinopterygii</taxon>
        <taxon>Neopterygii</taxon>
        <taxon>Teleostei</taxon>
        <taxon>Ostariophysi</taxon>
        <taxon>Cypriniformes</taxon>
        <taxon>Cyprinidae</taxon>
        <taxon>Cyprininae</taxon>
        <taxon>Sinocyclocheilus</taxon>
    </lineage>
</organism>
<dbReference type="SUPFAM" id="SSF56496">
    <property type="entry name" value="Fibrinogen C-terminal domain-like"/>
    <property type="match status" value="1"/>
</dbReference>
<dbReference type="PROSITE" id="PS51406">
    <property type="entry name" value="FIBRINOGEN_C_2"/>
    <property type="match status" value="1"/>
</dbReference>
<feature type="domain" description="Laminin G" evidence="16">
    <location>
        <begin position="819"/>
        <end position="1002"/>
    </location>
</feature>
<name>A0A672MWT6_SINGR</name>
<dbReference type="SUPFAM" id="SSF49899">
    <property type="entry name" value="Concanavalin A-like lectins/glucanases"/>
    <property type="match status" value="4"/>
</dbReference>
<dbReference type="InterPro" id="IPR036056">
    <property type="entry name" value="Fibrinogen-like_C"/>
</dbReference>
<keyword evidence="6" id="KW-0732">Signal</keyword>
<dbReference type="InParanoid" id="A0A672MWT6"/>
<feature type="domain" description="Laminin G" evidence="16">
    <location>
        <begin position="146"/>
        <end position="346"/>
    </location>
</feature>
<feature type="transmembrane region" description="Helical" evidence="14">
    <location>
        <begin position="1028"/>
        <end position="1053"/>
    </location>
</feature>
<accession>A0A672MWT6</accession>
<feature type="domain" description="Fibrinogen C-terminal" evidence="18">
    <location>
        <begin position="384"/>
        <end position="436"/>
    </location>
</feature>
<evidence type="ECO:0000256" key="4">
    <source>
        <dbReference type="ARBA" id="ARBA00022536"/>
    </source>
</evidence>
<dbReference type="Ensembl" id="ENSSGRT00000045497.1">
    <property type="protein sequence ID" value="ENSSGRP00000042464.1"/>
    <property type="gene ID" value="ENSSGRG00000023011.1"/>
</dbReference>
<feature type="domain" description="F5/8 type C" evidence="15">
    <location>
        <begin position="1"/>
        <end position="140"/>
    </location>
</feature>
<keyword evidence="4 11" id="KW-0245">EGF-like domain</keyword>
<dbReference type="Gene3D" id="2.60.120.260">
    <property type="entry name" value="Galactose-binding domain-like"/>
    <property type="match status" value="1"/>
</dbReference>
<dbReference type="InterPro" id="IPR002181">
    <property type="entry name" value="Fibrinogen_a/b/g_C_dom"/>
</dbReference>
<dbReference type="SMART" id="SM00282">
    <property type="entry name" value="LamG"/>
    <property type="match status" value="3"/>
</dbReference>
<evidence type="ECO:0000256" key="8">
    <source>
        <dbReference type="ARBA" id="ARBA00022989"/>
    </source>
</evidence>
<dbReference type="InterPro" id="IPR008979">
    <property type="entry name" value="Galactose-bd-like_sf"/>
</dbReference>
<keyword evidence="20" id="KW-1185">Reference proteome</keyword>
<dbReference type="PANTHER" id="PTHR15036:SF46">
    <property type="entry name" value="CONTACTIN-ASSOCIATED PROTEIN-LIKE 5"/>
    <property type="match status" value="1"/>
</dbReference>
<dbReference type="CDD" id="cd00110">
    <property type="entry name" value="LamG"/>
    <property type="match status" value="3"/>
</dbReference>
<evidence type="ECO:0000256" key="9">
    <source>
        <dbReference type="ARBA" id="ARBA00023136"/>
    </source>
</evidence>
<protein>
    <submittedName>
        <fullName evidence="19">Contactin associated protein family member 5</fullName>
    </submittedName>
</protein>
<comment type="function">
    <text evidence="1">May play a role in the correct development and proper functioning of the peripheral and central nervous system and be involved in cell adhesion and intercellular communication.</text>
</comment>
<dbReference type="FunFam" id="2.60.120.200:FF:000026">
    <property type="entry name" value="contactin-associated protein-like 4 isoform X1"/>
    <property type="match status" value="1"/>
</dbReference>
<dbReference type="AlphaFoldDB" id="A0A672MWT6"/>
<evidence type="ECO:0000256" key="11">
    <source>
        <dbReference type="PROSITE-ProRule" id="PRU00076"/>
    </source>
</evidence>
<evidence type="ECO:0000313" key="20">
    <source>
        <dbReference type="Proteomes" id="UP000472262"/>
    </source>
</evidence>
<proteinExistence type="inferred from homology"/>
<dbReference type="FunFam" id="2.60.120.260:FF:000016">
    <property type="entry name" value="Contactin-associated protein-like 4 isoform 1"/>
    <property type="match status" value="1"/>
</dbReference>
<dbReference type="Pfam" id="PF00754">
    <property type="entry name" value="F5_F8_type_C"/>
    <property type="match status" value="1"/>
</dbReference>
<dbReference type="InterPro" id="IPR000742">
    <property type="entry name" value="EGF"/>
</dbReference>
<dbReference type="CDD" id="cd00057">
    <property type="entry name" value="FA58C"/>
    <property type="match status" value="1"/>
</dbReference>
<evidence type="ECO:0000259" key="15">
    <source>
        <dbReference type="PROSITE" id="PS50022"/>
    </source>
</evidence>
<keyword evidence="9 14" id="KW-0472">Membrane</keyword>
<feature type="compositionally biased region" description="Low complexity" evidence="13">
    <location>
        <begin position="1"/>
        <end position="18"/>
    </location>
</feature>
<feature type="domain" description="EGF-like" evidence="17">
    <location>
        <begin position="348"/>
        <end position="385"/>
    </location>
</feature>
<evidence type="ECO:0000256" key="3">
    <source>
        <dbReference type="ARBA" id="ARBA00010241"/>
    </source>
</evidence>
<dbReference type="PROSITE" id="PS50022">
    <property type="entry name" value="FA58C_3"/>
    <property type="match status" value="1"/>
</dbReference>
<evidence type="ECO:0000256" key="5">
    <source>
        <dbReference type="ARBA" id="ARBA00022692"/>
    </source>
</evidence>
<evidence type="ECO:0000259" key="18">
    <source>
        <dbReference type="PROSITE" id="PS51406"/>
    </source>
</evidence>
<feature type="domain" description="EGF-like" evidence="17">
    <location>
        <begin position="759"/>
        <end position="797"/>
    </location>
</feature>
<evidence type="ECO:0000256" key="6">
    <source>
        <dbReference type="ARBA" id="ARBA00022729"/>
    </source>
</evidence>
<sequence length="1098" mass="122877">ALPPSSFQGSSSSSDSQSPYFAKLNRKDGGGGWAPERKDRLRWLQVDLRERVEVTAVATQSRFGSPDWVTSYMLLYSDTGRAWKQFRQEDNIGTFSGNTNSDGIVHHKLSHSIRTRFLRFLPVDWSPGGWMGLRVEVYGCAYKSDVADFNGRSSLLYRFNQKSTSTVKDVISLRFKSQRGDGVLVHGEGQRGDYITLELHKGRLALHINLGDSSSSFLSLPLDAATETLSVTFQFRTWNQEGMLLSAWLRRDSERLLLLLVHGQLRLTHHRSALQSSDIVIGETSTCVRVSFWSCPSVLTNQGCRNPTLAYQGCMRSVIINNQPINLYLVQQGLLGNYSKLQFDICGIRDRCLPNYCEHDGECSQSWNTFFCDCSGTGYTGATCHNSIFEPSCEAHRLTGSASGFFSIDPDGSGPLKSTVIYCNITDDKVWTVVNHNSTEMVRVQGSSLQKPHVMKFNYSTSLEQLRTLVGRSEQCQQEVVYLCRKSRLFNTWDGTPLSWWLDRAGERRTYWGGFLPGVQQCACSLDENCIDMNHFCNCDADRSSWENDTGVLSYKEHLPVTEILVGDTNRSGSEAIYRVGSLHCYGDRFLWNAASFYQESSYLHFPMLQAELSVDISLYFKTTAPSGVFLENLGTKDFIRVELSAPSIMTFMFDVGNGPVVLTVKSHVPLNDKQWHYVRAERNVKEASLQVDQLPLRFLEAPSEGHTHLQLNSQLFIGGTASRQRGFLGCIRSLSINGMTLDLEERAKMTPGVSSGCPGHCSSQNSLCHNRGKCIEKSSGYVCDCTHSAYGGPNCKKEVSLSFESGSSVTYTFQEPFSVMRNHSRQSSAIFAQSSNSRESIAFSFLTTQTPAMLLTVNTYHQQYMAIILAHNGSLQIWYRLSREKEPDIFTPTSLNLANGELHRVQIHREGRDMYVQIDKDINLKYSLSTDKELITIRSLTLGKVTGRAGVDEEVLQAGSRGFIGCLSSVQFNHLAPIKAAILNRGSSLVNVLGNLVESNCGELADKSSSRSFRGKKLTNAAQSDSAVIGGLIAAVVLITLCAVAVMTRFLYRHRNERTRQMASVKEKDHQPRPELRYRAELDLHSAMRDSRKEYFI</sequence>
<keyword evidence="8 14" id="KW-1133">Transmembrane helix</keyword>
<dbReference type="PROSITE" id="PS50026">
    <property type="entry name" value="EGF_3"/>
    <property type="match status" value="2"/>
</dbReference>
<comment type="caution">
    <text evidence="11">Lacks conserved residue(s) required for the propagation of feature annotation.</text>
</comment>
<evidence type="ECO:0000256" key="1">
    <source>
        <dbReference type="ARBA" id="ARBA00003165"/>
    </source>
</evidence>
<feature type="domain" description="Laminin G" evidence="16">
    <location>
        <begin position="593"/>
        <end position="758"/>
    </location>
</feature>
<dbReference type="OMA" id="QIDICGV"/>